<dbReference type="GO" id="GO:0031167">
    <property type="term" value="P:rRNA methylation"/>
    <property type="evidence" value="ECO:0007669"/>
    <property type="project" value="InterPro"/>
</dbReference>
<dbReference type="PIRSF" id="PIRSF004553">
    <property type="entry name" value="CHP00095"/>
    <property type="match status" value="1"/>
</dbReference>
<accession>A0A1I4RJJ9</accession>
<dbReference type="Pfam" id="PF03602">
    <property type="entry name" value="Cons_hypoth95"/>
    <property type="match status" value="1"/>
</dbReference>
<dbReference type="CDD" id="cd02440">
    <property type="entry name" value="AdoMet_MTases"/>
    <property type="match status" value="1"/>
</dbReference>
<dbReference type="SUPFAM" id="SSF53335">
    <property type="entry name" value="S-adenosyl-L-methionine-dependent methyltransferases"/>
    <property type="match status" value="1"/>
</dbReference>
<sequence length="182" mass="20765">MIRITGGRFKGRRLLVPGGKKVRPTTERVRESIFSIIGDRVQGARVLDVFAGTGVLGLEALSRGAVHAVFIERNPRVFSVLKQNIALCNAEKESEVYCLDWLKGVKKLFERGLAFDLIFADPPYDLHLGRRFFENVRELSHPETIVVFERSAGRSIEFEEDKWKLIRVRKYGETVIDFFGPL</sequence>
<dbReference type="NCBIfam" id="TIGR00095">
    <property type="entry name" value="16S rRNA (guanine(966)-N(2))-methyltransferase RsmD"/>
    <property type="match status" value="1"/>
</dbReference>
<organism evidence="3 4">
    <name type="scientific">Thermodesulforhabdus norvegica</name>
    <dbReference type="NCBI Taxonomy" id="39841"/>
    <lineage>
        <taxon>Bacteria</taxon>
        <taxon>Pseudomonadati</taxon>
        <taxon>Thermodesulfobacteriota</taxon>
        <taxon>Syntrophobacteria</taxon>
        <taxon>Syntrophobacterales</taxon>
        <taxon>Thermodesulforhabdaceae</taxon>
        <taxon>Thermodesulforhabdus</taxon>
    </lineage>
</organism>
<evidence type="ECO:0000313" key="4">
    <source>
        <dbReference type="Proteomes" id="UP000199611"/>
    </source>
</evidence>
<evidence type="ECO:0000313" key="3">
    <source>
        <dbReference type="EMBL" id="SFM52427.1"/>
    </source>
</evidence>
<keyword evidence="2 3" id="KW-0808">Transferase</keyword>
<name>A0A1I4RJJ9_9BACT</name>
<dbReference type="GO" id="GO:0008168">
    <property type="term" value="F:methyltransferase activity"/>
    <property type="evidence" value="ECO:0007669"/>
    <property type="project" value="UniProtKB-KW"/>
</dbReference>
<keyword evidence="1 3" id="KW-0489">Methyltransferase</keyword>
<dbReference type="GO" id="GO:0003676">
    <property type="term" value="F:nucleic acid binding"/>
    <property type="evidence" value="ECO:0007669"/>
    <property type="project" value="InterPro"/>
</dbReference>
<dbReference type="PANTHER" id="PTHR43542">
    <property type="entry name" value="METHYLTRANSFERASE"/>
    <property type="match status" value="1"/>
</dbReference>
<dbReference type="InterPro" id="IPR004398">
    <property type="entry name" value="RNA_MeTrfase_RsmD"/>
</dbReference>
<proteinExistence type="predicted"/>
<dbReference type="AlphaFoldDB" id="A0A1I4RJJ9"/>
<evidence type="ECO:0000256" key="1">
    <source>
        <dbReference type="ARBA" id="ARBA00022603"/>
    </source>
</evidence>
<dbReference type="PANTHER" id="PTHR43542:SF1">
    <property type="entry name" value="METHYLTRANSFERASE"/>
    <property type="match status" value="1"/>
</dbReference>
<dbReference type="PROSITE" id="PS00092">
    <property type="entry name" value="N6_MTASE"/>
    <property type="match status" value="1"/>
</dbReference>
<evidence type="ECO:0000256" key="2">
    <source>
        <dbReference type="ARBA" id="ARBA00022679"/>
    </source>
</evidence>
<gene>
    <name evidence="3" type="ORF">SAMN05660836_00654</name>
</gene>
<dbReference type="EMBL" id="FOUU01000001">
    <property type="protein sequence ID" value="SFM52427.1"/>
    <property type="molecule type" value="Genomic_DNA"/>
</dbReference>
<dbReference type="Gene3D" id="3.40.50.150">
    <property type="entry name" value="Vaccinia Virus protein VP39"/>
    <property type="match status" value="1"/>
</dbReference>
<dbReference type="InterPro" id="IPR029063">
    <property type="entry name" value="SAM-dependent_MTases_sf"/>
</dbReference>
<dbReference type="RefSeq" id="WP_218148782.1">
    <property type="nucleotide sequence ID" value="NZ_FOUU01000001.1"/>
</dbReference>
<dbReference type="STRING" id="39841.SAMN05660836_00654"/>
<reference evidence="3 4" key="1">
    <citation type="submission" date="2016-10" db="EMBL/GenBank/DDBJ databases">
        <authorList>
            <person name="de Groot N.N."/>
        </authorList>
    </citation>
    <scope>NUCLEOTIDE SEQUENCE [LARGE SCALE GENOMIC DNA]</scope>
    <source>
        <strain evidence="3 4">DSM 9990</strain>
    </source>
</reference>
<keyword evidence="4" id="KW-1185">Reference proteome</keyword>
<dbReference type="InterPro" id="IPR002052">
    <property type="entry name" value="DNA_methylase_N6_adenine_CS"/>
</dbReference>
<protein>
    <submittedName>
        <fullName evidence="3">16S rRNA (Guanine(966)-N(2))-methyltransferase RsmD</fullName>
    </submittedName>
</protein>
<dbReference type="Proteomes" id="UP000199611">
    <property type="component" value="Unassembled WGS sequence"/>
</dbReference>